<gene>
    <name evidence="1" type="ORF">N1851_001477</name>
</gene>
<proteinExistence type="predicted"/>
<reference evidence="1" key="1">
    <citation type="journal article" date="2023" name="Front. Mar. Sci.">
        <title>A new Merluccius polli reference genome to investigate the effects of global change in West African waters.</title>
        <authorList>
            <person name="Mateo J.L."/>
            <person name="Blanco-Fernandez C."/>
            <person name="Garcia-Vazquez E."/>
            <person name="Machado-Schiaffino G."/>
        </authorList>
    </citation>
    <scope>NUCLEOTIDE SEQUENCE</scope>
    <source>
        <strain evidence="1">C29</strain>
        <tissue evidence="1">Fin</tissue>
    </source>
</reference>
<keyword evidence="2" id="KW-1185">Reference proteome</keyword>
<dbReference type="EMBL" id="JAOPHQ010000051">
    <property type="protein sequence ID" value="KAK0155980.1"/>
    <property type="molecule type" value="Genomic_DNA"/>
</dbReference>
<dbReference type="Proteomes" id="UP001174136">
    <property type="component" value="Unassembled WGS sequence"/>
</dbReference>
<evidence type="ECO:0000313" key="2">
    <source>
        <dbReference type="Proteomes" id="UP001174136"/>
    </source>
</evidence>
<evidence type="ECO:0000313" key="1">
    <source>
        <dbReference type="EMBL" id="KAK0155980.1"/>
    </source>
</evidence>
<name>A0AA47NCI3_MERPO</name>
<comment type="caution">
    <text evidence="1">The sequence shown here is derived from an EMBL/GenBank/DDBJ whole genome shotgun (WGS) entry which is preliminary data.</text>
</comment>
<dbReference type="AlphaFoldDB" id="A0AA47NCI3"/>
<sequence>MEPEGNCNSSEPGSKLRVELLSLLDILCLGPHIGFLKLSAAFGTDPIPWHCLRIFFERYRFSSEGIRYLIVLVGPYVGNATKRSRAQCVCVSLRFVATGTYCIQLVIPKI</sequence>
<protein>
    <submittedName>
        <fullName evidence="1">Uncharacterized protein</fullName>
    </submittedName>
</protein>
<organism evidence="1 2">
    <name type="scientific">Merluccius polli</name>
    <name type="common">Benguela hake</name>
    <name type="synonym">Merluccius cadenati</name>
    <dbReference type="NCBI Taxonomy" id="89951"/>
    <lineage>
        <taxon>Eukaryota</taxon>
        <taxon>Metazoa</taxon>
        <taxon>Chordata</taxon>
        <taxon>Craniata</taxon>
        <taxon>Vertebrata</taxon>
        <taxon>Euteleostomi</taxon>
        <taxon>Actinopterygii</taxon>
        <taxon>Neopterygii</taxon>
        <taxon>Teleostei</taxon>
        <taxon>Neoteleostei</taxon>
        <taxon>Acanthomorphata</taxon>
        <taxon>Zeiogadaria</taxon>
        <taxon>Gadariae</taxon>
        <taxon>Gadiformes</taxon>
        <taxon>Gadoidei</taxon>
        <taxon>Merlucciidae</taxon>
        <taxon>Merluccius</taxon>
    </lineage>
</organism>
<accession>A0AA47NCI3</accession>